<evidence type="ECO:0000256" key="3">
    <source>
        <dbReference type="ARBA" id="ARBA00022691"/>
    </source>
</evidence>
<evidence type="ECO:0000313" key="4">
    <source>
        <dbReference type="EMBL" id="ACO04291.1"/>
    </source>
</evidence>
<accession>C0QPG9</accession>
<dbReference type="Gene3D" id="3.40.50.150">
    <property type="entry name" value="Vaccinia Virus protein VP39"/>
    <property type="match status" value="1"/>
</dbReference>
<organism evidence="4 5">
    <name type="scientific">Persephonella marina (strain DSM 14350 / EX-H1)</name>
    <dbReference type="NCBI Taxonomy" id="123214"/>
    <lineage>
        <taxon>Bacteria</taxon>
        <taxon>Pseudomonadati</taxon>
        <taxon>Aquificota</taxon>
        <taxon>Aquificia</taxon>
        <taxon>Aquificales</taxon>
        <taxon>Hydrogenothermaceae</taxon>
        <taxon>Persephonella</taxon>
    </lineage>
</organism>
<dbReference type="STRING" id="123214.PERMA_0778"/>
<evidence type="ECO:0000256" key="1">
    <source>
        <dbReference type="ARBA" id="ARBA00022603"/>
    </source>
</evidence>
<dbReference type="PaxDb" id="123214-PERMA_0778"/>
<dbReference type="EMBL" id="CP001230">
    <property type="protein sequence ID" value="ACO04291.1"/>
    <property type="molecule type" value="Genomic_DNA"/>
</dbReference>
<dbReference type="Pfam" id="PF01596">
    <property type="entry name" value="Methyltransf_3"/>
    <property type="match status" value="1"/>
</dbReference>
<evidence type="ECO:0000313" key="5">
    <source>
        <dbReference type="Proteomes" id="UP000001366"/>
    </source>
</evidence>
<keyword evidence="2 4" id="KW-0808">Transferase</keyword>
<dbReference type="PROSITE" id="PS51682">
    <property type="entry name" value="SAM_OMT_I"/>
    <property type="match status" value="1"/>
</dbReference>
<dbReference type="InterPro" id="IPR002935">
    <property type="entry name" value="SAM_O-MeTrfase"/>
</dbReference>
<dbReference type="HOGENOM" id="CLU_067676_4_0_0"/>
<keyword evidence="1 4" id="KW-0489">Methyltransferase</keyword>
<dbReference type="GO" id="GO:0008171">
    <property type="term" value="F:O-methyltransferase activity"/>
    <property type="evidence" value="ECO:0007669"/>
    <property type="project" value="InterPro"/>
</dbReference>
<gene>
    <name evidence="4" type="ordered locus">PERMA_0778</name>
</gene>
<dbReference type="CDD" id="cd02440">
    <property type="entry name" value="AdoMet_MTases"/>
    <property type="match status" value="1"/>
</dbReference>
<dbReference type="RefSeq" id="WP_012676529.1">
    <property type="nucleotide sequence ID" value="NC_012440.1"/>
</dbReference>
<dbReference type="eggNOG" id="COG4122">
    <property type="taxonomic scope" value="Bacteria"/>
</dbReference>
<name>C0QPG9_PERMH</name>
<evidence type="ECO:0000256" key="2">
    <source>
        <dbReference type="ARBA" id="ARBA00022679"/>
    </source>
</evidence>
<dbReference type="InterPro" id="IPR029063">
    <property type="entry name" value="SAM-dependent_MTases_sf"/>
</dbReference>
<proteinExistence type="predicted"/>
<dbReference type="KEGG" id="pmx:PERMA_0778"/>
<sequence length="203" mass="23541">MSAIFGKEILDYIYNLFSLEDEVLKEMERFGKENDFPIIDRYSGSFLNLITKIKKPELVVELGSGFGYSAYYFAKALENGKVVLIDYQERNIERARYFFEKGGLTDKAEFRVGDAVEIAKEYKDIDILFLDLEKLRYLEAVKTLEENLSEDAIIIADNVLWHGNILSETDRKAERLREFNSYMSERYRSIIIPVGDGLLLSVK</sequence>
<dbReference type="OrthoDB" id="9799672at2"/>
<protein>
    <submittedName>
        <fullName evidence="4">O-methyltransferase, family 3</fullName>
    </submittedName>
</protein>
<dbReference type="AlphaFoldDB" id="C0QPG9"/>
<dbReference type="PANTHER" id="PTHR43167:SF1">
    <property type="entry name" value="PUTATIVE (AFU_ORTHOLOGUE AFUA_6G01830)-RELATED"/>
    <property type="match status" value="1"/>
</dbReference>
<keyword evidence="5" id="KW-1185">Reference proteome</keyword>
<dbReference type="Proteomes" id="UP000001366">
    <property type="component" value="Chromosome"/>
</dbReference>
<reference evidence="4 5" key="1">
    <citation type="journal article" date="2009" name="J. Bacteriol.">
        <title>Complete and draft genome sequences of six members of the Aquificales.</title>
        <authorList>
            <person name="Reysenbach A.L."/>
            <person name="Hamamura N."/>
            <person name="Podar M."/>
            <person name="Griffiths E."/>
            <person name="Ferreira S."/>
            <person name="Hochstein R."/>
            <person name="Heidelberg J."/>
            <person name="Johnson J."/>
            <person name="Mead D."/>
            <person name="Pohorille A."/>
            <person name="Sarmiento M."/>
            <person name="Schweighofer K."/>
            <person name="Seshadri R."/>
            <person name="Voytek M.A."/>
        </authorList>
    </citation>
    <scope>NUCLEOTIDE SEQUENCE [LARGE SCALE GENOMIC DNA]</scope>
    <source>
        <strain evidence="5">DSM 14350 / EX-H1</strain>
    </source>
</reference>
<dbReference type="SUPFAM" id="SSF53335">
    <property type="entry name" value="S-adenosyl-L-methionine-dependent methyltransferases"/>
    <property type="match status" value="1"/>
</dbReference>
<keyword evidence="3" id="KW-0949">S-adenosyl-L-methionine</keyword>
<dbReference type="PANTHER" id="PTHR43167">
    <property type="entry name" value="PUTATIVE (AFU_ORTHOLOGUE AFUA_6G01830)-RELATED"/>
    <property type="match status" value="1"/>
</dbReference>
<dbReference type="GO" id="GO:0032259">
    <property type="term" value="P:methylation"/>
    <property type="evidence" value="ECO:0007669"/>
    <property type="project" value="UniProtKB-KW"/>
</dbReference>